<dbReference type="InterPro" id="IPR000014">
    <property type="entry name" value="PAS"/>
</dbReference>
<reference evidence="3 4" key="1">
    <citation type="submission" date="2019-07" db="EMBL/GenBank/DDBJ databases">
        <title>Genomes of Cafeteria roenbergensis.</title>
        <authorList>
            <person name="Fischer M.G."/>
            <person name="Hackl T."/>
            <person name="Roman M."/>
        </authorList>
    </citation>
    <scope>NUCLEOTIDE SEQUENCE [LARGE SCALE GENOMIC DNA]</scope>
    <source>
        <strain evidence="3 4">Cflag</strain>
    </source>
</reference>
<dbReference type="CDD" id="cd00130">
    <property type="entry name" value="PAS"/>
    <property type="match status" value="1"/>
</dbReference>
<accession>A0A5A8DSV0</accession>
<evidence type="ECO:0000313" key="3">
    <source>
        <dbReference type="EMBL" id="KAA0168516.1"/>
    </source>
</evidence>
<organism evidence="3 4">
    <name type="scientific">Cafeteria roenbergensis</name>
    <name type="common">Marine flagellate</name>
    <dbReference type="NCBI Taxonomy" id="33653"/>
    <lineage>
        <taxon>Eukaryota</taxon>
        <taxon>Sar</taxon>
        <taxon>Stramenopiles</taxon>
        <taxon>Bigyra</taxon>
        <taxon>Opalozoa</taxon>
        <taxon>Bicosoecida</taxon>
        <taxon>Cafeteriaceae</taxon>
        <taxon>Cafeteria</taxon>
    </lineage>
</organism>
<comment type="caution">
    <text evidence="3">The sequence shown here is derived from an EMBL/GenBank/DDBJ whole genome shotgun (WGS) entry which is preliminary data.</text>
</comment>
<evidence type="ECO:0000256" key="1">
    <source>
        <dbReference type="SAM" id="MobiDB-lite"/>
    </source>
</evidence>
<dbReference type="EMBL" id="VLTM01000002">
    <property type="protein sequence ID" value="KAA0168516.1"/>
    <property type="molecule type" value="Genomic_DNA"/>
</dbReference>
<evidence type="ECO:0000313" key="4">
    <source>
        <dbReference type="Proteomes" id="UP000325113"/>
    </source>
</evidence>
<feature type="compositionally biased region" description="Low complexity" evidence="1">
    <location>
        <begin position="15"/>
        <end position="24"/>
    </location>
</feature>
<feature type="compositionally biased region" description="Polar residues" evidence="1">
    <location>
        <begin position="161"/>
        <end position="170"/>
    </location>
</feature>
<dbReference type="Gene3D" id="3.30.450.20">
    <property type="entry name" value="PAS domain"/>
    <property type="match status" value="1"/>
</dbReference>
<dbReference type="PROSITE" id="PS50112">
    <property type="entry name" value="PAS"/>
    <property type="match status" value="1"/>
</dbReference>
<dbReference type="AlphaFoldDB" id="A0A5A8DSV0"/>
<dbReference type="NCBIfam" id="TIGR00229">
    <property type="entry name" value="sensory_box"/>
    <property type="match status" value="1"/>
</dbReference>
<protein>
    <recommendedName>
        <fullName evidence="2">PAS domain-containing protein</fullName>
    </recommendedName>
</protein>
<dbReference type="SMART" id="SM00091">
    <property type="entry name" value="PAS"/>
    <property type="match status" value="1"/>
</dbReference>
<dbReference type="Proteomes" id="UP000325113">
    <property type="component" value="Unassembled WGS sequence"/>
</dbReference>
<feature type="region of interest" description="Disordered" evidence="1">
    <location>
        <begin position="207"/>
        <end position="283"/>
    </location>
</feature>
<dbReference type="InterPro" id="IPR035965">
    <property type="entry name" value="PAS-like_dom_sf"/>
</dbReference>
<feature type="domain" description="PAS" evidence="2">
    <location>
        <begin position="42"/>
        <end position="97"/>
    </location>
</feature>
<dbReference type="SUPFAM" id="SSF55785">
    <property type="entry name" value="PYP-like sensor domain (PAS domain)"/>
    <property type="match status" value="1"/>
</dbReference>
<gene>
    <name evidence="3" type="ORF">FNF31_00396</name>
</gene>
<name>A0A5A8DSV0_CAFRO</name>
<sequence>MGCISSKSGAAVRDQPAAPAQPAPFHKLSRTRTMEGAKPLGVFCADAEGLIRFANATMLEMTGHTSSTLLGQHVEILLPMSFRRAHRKMYREYLDRYDRVASAWIPSPIMNRPRKLRIAVRDGGFRDITFTLTDCLVQLGGLGGGVLPVLADSSMPPKTAGNVTSSSATPVASEADAAGGGAPGGRAMPPAQVRFIGIIQEISDAAVQGDDGDSTAQGSCTFMPPEHAAAKSSAPAAPAGPPGAKGWKVESSAGCPAGKGKPKSRGKSHQDAKATCPHMAGKH</sequence>
<feature type="region of interest" description="Disordered" evidence="1">
    <location>
        <begin position="157"/>
        <end position="189"/>
    </location>
</feature>
<feature type="region of interest" description="Disordered" evidence="1">
    <location>
        <begin position="1"/>
        <end position="30"/>
    </location>
</feature>
<proteinExistence type="predicted"/>
<dbReference type="Pfam" id="PF00989">
    <property type="entry name" value="PAS"/>
    <property type="match status" value="1"/>
</dbReference>
<evidence type="ECO:0000259" key="2">
    <source>
        <dbReference type="PROSITE" id="PS50112"/>
    </source>
</evidence>
<dbReference type="GO" id="GO:0006355">
    <property type="term" value="P:regulation of DNA-templated transcription"/>
    <property type="evidence" value="ECO:0007669"/>
    <property type="project" value="InterPro"/>
</dbReference>
<feature type="compositionally biased region" description="Low complexity" evidence="1">
    <location>
        <begin position="230"/>
        <end position="246"/>
    </location>
</feature>
<dbReference type="InterPro" id="IPR013767">
    <property type="entry name" value="PAS_fold"/>
</dbReference>